<organism evidence="2 3">
    <name type="scientific">Melipona bicolor</name>
    <dbReference type="NCBI Taxonomy" id="60889"/>
    <lineage>
        <taxon>Eukaryota</taxon>
        <taxon>Metazoa</taxon>
        <taxon>Ecdysozoa</taxon>
        <taxon>Arthropoda</taxon>
        <taxon>Hexapoda</taxon>
        <taxon>Insecta</taxon>
        <taxon>Pterygota</taxon>
        <taxon>Neoptera</taxon>
        <taxon>Endopterygota</taxon>
        <taxon>Hymenoptera</taxon>
        <taxon>Apocrita</taxon>
        <taxon>Aculeata</taxon>
        <taxon>Apoidea</taxon>
        <taxon>Anthophila</taxon>
        <taxon>Apidae</taxon>
        <taxon>Melipona</taxon>
    </lineage>
</organism>
<feature type="region of interest" description="Disordered" evidence="1">
    <location>
        <begin position="1"/>
        <end position="51"/>
    </location>
</feature>
<evidence type="ECO:0000256" key="1">
    <source>
        <dbReference type="SAM" id="MobiDB-lite"/>
    </source>
</evidence>
<comment type="caution">
    <text evidence="2">The sequence shown here is derived from an EMBL/GenBank/DDBJ whole genome shotgun (WGS) entry which is preliminary data.</text>
</comment>
<reference evidence="2" key="1">
    <citation type="submission" date="2021-10" db="EMBL/GenBank/DDBJ databases">
        <title>Melipona bicolor Genome sequencing and assembly.</title>
        <authorList>
            <person name="Araujo N.S."/>
            <person name="Arias M.C."/>
        </authorList>
    </citation>
    <scope>NUCLEOTIDE SEQUENCE</scope>
    <source>
        <strain evidence="2">USP_2M_L1-L4_2017</strain>
        <tissue evidence="2">Whole body</tissue>
    </source>
</reference>
<accession>A0AA40KT67</accession>
<gene>
    <name evidence="2" type="ORF">K0M31_016096</name>
</gene>
<evidence type="ECO:0000313" key="2">
    <source>
        <dbReference type="EMBL" id="KAK1131954.1"/>
    </source>
</evidence>
<sequence>MPKPNQESPEQRRHGQLAYRRRNNEPSLHSGKKTYFNSMDGSQKEKHRRVH</sequence>
<dbReference type="EMBL" id="JAHYIQ010000005">
    <property type="protein sequence ID" value="KAK1131954.1"/>
    <property type="molecule type" value="Genomic_DNA"/>
</dbReference>
<evidence type="ECO:0000313" key="3">
    <source>
        <dbReference type="Proteomes" id="UP001177670"/>
    </source>
</evidence>
<protein>
    <submittedName>
        <fullName evidence="2">Uncharacterized protein</fullName>
    </submittedName>
</protein>
<keyword evidence="3" id="KW-1185">Reference proteome</keyword>
<name>A0AA40KT67_9HYME</name>
<dbReference type="AlphaFoldDB" id="A0AA40KT67"/>
<proteinExistence type="predicted"/>
<dbReference type="Proteomes" id="UP001177670">
    <property type="component" value="Unassembled WGS sequence"/>
</dbReference>